<comment type="caution">
    <text evidence="12">The sequence shown here is derived from an EMBL/GenBank/DDBJ whole genome shotgun (WGS) entry which is preliminary data.</text>
</comment>
<dbReference type="GO" id="GO:0008741">
    <property type="term" value="F:ribulokinase activity"/>
    <property type="evidence" value="ECO:0007669"/>
    <property type="project" value="UniProtKB-UniRule"/>
</dbReference>
<reference evidence="12" key="2">
    <citation type="journal article" date="2021" name="PeerJ">
        <title>Extensive microbial diversity within the chicken gut microbiome revealed by metagenomics and culture.</title>
        <authorList>
            <person name="Gilroy R."/>
            <person name="Ravi A."/>
            <person name="Getino M."/>
            <person name="Pursley I."/>
            <person name="Horton D.L."/>
            <person name="Alikhan N.F."/>
            <person name="Baker D."/>
            <person name="Gharbi K."/>
            <person name="Hall N."/>
            <person name="Watson M."/>
            <person name="Adriaenssens E.M."/>
            <person name="Foster-Nyarko E."/>
            <person name="Jarju S."/>
            <person name="Secka A."/>
            <person name="Antonio M."/>
            <person name="Oren A."/>
            <person name="Chaudhuri R.R."/>
            <person name="La Ragione R."/>
            <person name="Hildebrand F."/>
            <person name="Pallen M.J."/>
        </authorList>
    </citation>
    <scope>NUCLEOTIDE SEQUENCE</scope>
    <source>
        <strain evidence="12">13766</strain>
    </source>
</reference>
<dbReference type="InterPro" id="IPR005929">
    <property type="entry name" value="Ribulokinase"/>
</dbReference>
<proteinExistence type="inferred from homology"/>
<dbReference type="Gene3D" id="3.30.420.40">
    <property type="match status" value="2"/>
</dbReference>
<protein>
    <recommendedName>
        <fullName evidence="7 8">Ribulokinase</fullName>
        <ecNumber evidence="7 8">2.7.1.16</ecNumber>
    </recommendedName>
</protein>
<dbReference type="InterPro" id="IPR000577">
    <property type="entry name" value="Carb_kinase_FGGY"/>
</dbReference>
<reference evidence="12" key="1">
    <citation type="submission" date="2020-10" db="EMBL/GenBank/DDBJ databases">
        <authorList>
            <person name="Gilroy R."/>
        </authorList>
    </citation>
    <scope>NUCLEOTIDE SEQUENCE</scope>
    <source>
        <strain evidence="12">13766</strain>
    </source>
</reference>
<evidence type="ECO:0000256" key="5">
    <source>
        <dbReference type="ARBA" id="ARBA00022935"/>
    </source>
</evidence>
<dbReference type="NCBIfam" id="NF003154">
    <property type="entry name" value="PRK04123.1"/>
    <property type="match status" value="1"/>
</dbReference>
<evidence type="ECO:0000313" key="12">
    <source>
        <dbReference type="EMBL" id="HIS92472.1"/>
    </source>
</evidence>
<keyword evidence="6 7" id="KW-0119">Carbohydrate metabolism</keyword>
<evidence type="ECO:0000256" key="1">
    <source>
        <dbReference type="ARBA" id="ARBA00022679"/>
    </source>
</evidence>
<dbReference type="GO" id="GO:0005524">
    <property type="term" value="F:ATP binding"/>
    <property type="evidence" value="ECO:0007669"/>
    <property type="project" value="UniProtKB-UniRule"/>
</dbReference>
<dbReference type="InterPro" id="IPR018484">
    <property type="entry name" value="FGGY_N"/>
</dbReference>
<evidence type="ECO:0000256" key="9">
    <source>
        <dbReference type="RuleBase" id="RU003455"/>
    </source>
</evidence>
<keyword evidence="1 7" id="KW-0808">Transferase</keyword>
<dbReference type="InterPro" id="IPR018485">
    <property type="entry name" value="FGGY_C"/>
</dbReference>
<dbReference type="EMBL" id="DVJN01000110">
    <property type="protein sequence ID" value="HIS92472.1"/>
    <property type="molecule type" value="Genomic_DNA"/>
</dbReference>
<comment type="catalytic activity">
    <reaction evidence="7">
        <text>D-ribulose + ATP = D-ribulose 5-phosphate + ADP + H(+)</text>
        <dbReference type="Rhea" id="RHEA:17601"/>
        <dbReference type="ChEBI" id="CHEBI:15378"/>
        <dbReference type="ChEBI" id="CHEBI:17173"/>
        <dbReference type="ChEBI" id="CHEBI:30616"/>
        <dbReference type="ChEBI" id="CHEBI:58121"/>
        <dbReference type="ChEBI" id="CHEBI:456216"/>
        <dbReference type="EC" id="2.7.1.16"/>
    </reaction>
</comment>
<evidence type="ECO:0000256" key="6">
    <source>
        <dbReference type="ARBA" id="ARBA00023277"/>
    </source>
</evidence>
<dbReference type="GO" id="GO:0019569">
    <property type="term" value="P:L-arabinose catabolic process to D-xylulose 5-phosphate"/>
    <property type="evidence" value="ECO:0007669"/>
    <property type="project" value="UniProtKB-UniRule"/>
</dbReference>
<dbReference type="PROSITE" id="PS00445">
    <property type="entry name" value="FGGY_KINASES_2"/>
    <property type="match status" value="1"/>
</dbReference>
<sequence>MGRYAIGVDFGTLSARALVVDVETGRELGGAVMDYPHGVLQECLPDGVPLPHGWALQHPGDYLECLRRVVPEALAQAGVNAADVVGLGIDCTASTSLPILADGTPLCFLPEYKNHPYAYAMLWKHHGAQAQAGRMTELAQSRKEPFLARYGGRISSEWMLPKLLQVLEEAPEIYERADRFVEAGDWIVSQITRSEARSAGIAGYKALWSPREGYPSQEYLAALHPRFATVAKDKLPGQPLPLGALAGTVQPETAAWLGLCPGTAVATANIDAHVSVPVAGAPRAGELMMIMGTSTCHILLANAERAVPGMCGVVDGGAAPGFLAYEAGQSCVGDLLGWFVDHCLSAGCARQAKEEGKNAHEYLTARAAGLRAGESGLIALDWWNGNRSVLVDARLTGLILGMTLRTRPEEIYRALIEATAFGTRTIVEAFEGSGLPVHTLFACGGIAHKNPLMLQIYADVLGREIRVARTRQAGALGSAMFGAVAAGTARGGYDTITQAATAMGGLLDTVYRPNPAEAATYQKLYALYTALHDQFGRDAHSPMRALRDIQSESLR</sequence>
<dbReference type="Pfam" id="PF00370">
    <property type="entry name" value="FGGY_N"/>
    <property type="match status" value="1"/>
</dbReference>
<evidence type="ECO:0000256" key="4">
    <source>
        <dbReference type="ARBA" id="ARBA00022840"/>
    </source>
</evidence>
<dbReference type="CDD" id="cd07781">
    <property type="entry name" value="ASKHA_NBD_FGGY_L-RBK"/>
    <property type="match status" value="1"/>
</dbReference>
<keyword evidence="2 7" id="KW-0547">Nucleotide-binding</keyword>
<dbReference type="HAMAP" id="MF_00520">
    <property type="entry name" value="Ribulokinase"/>
    <property type="match status" value="1"/>
</dbReference>
<comment type="similarity">
    <text evidence="7 9">Belongs to the ribulokinase family.</text>
</comment>
<dbReference type="InterPro" id="IPR018483">
    <property type="entry name" value="Carb_kinase_FGGY_CS"/>
</dbReference>
<dbReference type="EC" id="2.7.1.16" evidence="7 8"/>
<dbReference type="Pfam" id="PF02782">
    <property type="entry name" value="FGGY_C"/>
    <property type="match status" value="1"/>
</dbReference>
<dbReference type="GO" id="GO:0005737">
    <property type="term" value="C:cytoplasm"/>
    <property type="evidence" value="ECO:0007669"/>
    <property type="project" value="TreeGrafter"/>
</dbReference>
<accession>A0A9D1K6A6</accession>
<dbReference type="PANTHER" id="PTHR43435">
    <property type="entry name" value="RIBULOKINASE"/>
    <property type="match status" value="1"/>
</dbReference>
<dbReference type="PIRSF" id="PIRSF000538">
    <property type="entry name" value="GlpK"/>
    <property type="match status" value="1"/>
</dbReference>
<dbReference type="PANTHER" id="PTHR43435:SF4">
    <property type="entry name" value="FGGY CARBOHYDRATE KINASE DOMAIN-CONTAINING PROTEIN"/>
    <property type="match status" value="1"/>
</dbReference>
<dbReference type="Proteomes" id="UP000824140">
    <property type="component" value="Unassembled WGS sequence"/>
</dbReference>
<evidence type="ECO:0000259" key="11">
    <source>
        <dbReference type="Pfam" id="PF02782"/>
    </source>
</evidence>
<dbReference type="NCBIfam" id="TIGR01234">
    <property type="entry name" value="L-ribulokinase"/>
    <property type="match status" value="1"/>
</dbReference>
<organism evidence="12 13">
    <name type="scientific">Candidatus Alectryocaccomicrobium excrementavium</name>
    <dbReference type="NCBI Taxonomy" id="2840668"/>
    <lineage>
        <taxon>Bacteria</taxon>
        <taxon>Bacillati</taxon>
        <taxon>Bacillota</taxon>
        <taxon>Clostridia</taxon>
        <taxon>Candidatus Alectryocaccomicrobium</taxon>
    </lineage>
</organism>
<name>A0A9D1K6A6_9FIRM</name>
<comment type="pathway">
    <text evidence="7 9">Carbohydrate degradation; L-arabinose degradation via L-ribulose; D-xylulose 5-phosphate from L-arabinose (bacterial route): step 2/3.</text>
</comment>
<dbReference type="AlphaFoldDB" id="A0A9D1K6A6"/>
<evidence type="ECO:0000256" key="3">
    <source>
        <dbReference type="ARBA" id="ARBA00022777"/>
    </source>
</evidence>
<gene>
    <name evidence="7" type="primary">araB</name>
    <name evidence="12" type="ORF">IAA84_05575</name>
</gene>
<feature type="domain" description="Carbohydrate kinase FGGY N-terminal" evidence="10">
    <location>
        <begin position="4"/>
        <end position="274"/>
    </location>
</feature>
<evidence type="ECO:0000256" key="7">
    <source>
        <dbReference type="HAMAP-Rule" id="MF_00520"/>
    </source>
</evidence>
<keyword evidence="4 7" id="KW-0067">ATP-binding</keyword>
<comment type="catalytic activity">
    <reaction evidence="7 9">
        <text>L-ribulose + ATP = L-ribulose 5-phosphate + ADP + H(+)</text>
        <dbReference type="Rhea" id="RHEA:22072"/>
        <dbReference type="ChEBI" id="CHEBI:15378"/>
        <dbReference type="ChEBI" id="CHEBI:16880"/>
        <dbReference type="ChEBI" id="CHEBI:30616"/>
        <dbReference type="ChEBI" id="CHEBI:58226"/>
        <dbReference type="ChEBI" id="CHEBI:456216"/>
        <dbReference type="EC" id="2.7.1.16"/>
    </reaction>
</comment>
<keyword evidence="3 7" id="KW-0418">Kinase</keyword>
<keyword evidence="5 7" id="KW-0054">Arabinose catabolism</keyword>
<evidence type="ECO:0000259" key="10">
    <source>
        <dbReference type="Pfam" id="PF00370"/>
    </source>
</evidence>
<dbReference type="SUPFAM" id="SSF53067">
    <property type="entry name" value="Actin-like ATPase domain"/>
    <property type="match status" value="2"/>
</dbReference>
<evidence type="ECO:0000256" key="8">
    <source>
        <dbReference type="NCBIfam" id="TIGR01234"/>
    </source>
</evidence>
<evidence type="ECO:0000313" key="13">
    <source>
        <dbReference type="Proteomes" id="UP000824140"/>
    </source>
</evidence>
<evidence type="ECO:0000256" key="2">
    <source>
        <dbReference type="ARBA" id="ARBA00022741"/>
    </source>
</evidence>
<dbReference type="GO" id="GO:0019150">
    <property type="term" value="F:D-ribulokinase activity"/>
    <property type="evidence" value="ECO:0007669"/>
    <property type="project" value="TreeGrafter"/>
</dbReference>
<feature type="domain" description="Carbohydrate kinase FGGY C-terminal" evidence="11">
    <location>
        <begin position="287"/>
        <end position="486"/>
    </location>
</feature>
<dbReference type="InterPro" id="IPR043129">
    <property type="entry name" value="ATPase_NBD"/>
</dbReference>